<name>A0A6A5TD76_9PLEO</name>
<proteinExistence type="predicted"/>
<keyword evidence="2" id="KW-1185">Reference proteome</keyword>
<protein>
    <submittedName>
        <fullName evidence="1">Uncharacterized protein</fullName>
    </submittedName>
</protein>
<reference evidence="1" key="1">
    <citation type="journal article" date="2020" name="Stud. Mycol.">
        <title>101 Dothideomycetes genomes: a test case for predicting lifestyles and emergence of pathogens.</title>
        <authorList>
            <person name="Haridas S."/>
            <person name="Albert R."/>
            <person name="Binder M."/>
            <person name="Bloem J."/>
            <person name="Labutti K."/>
            <person name="Salamov A."/>
            <person name="Andreopoulos B."/>
            <person name="Baker S."/>
            <person name="Barry K."/>
            <person name="Bills G."/>
            <person name="Bluhm B."/>
            <person name="Cannon C."/>
            <person name="Castanera R."/>
            <person name="Culley D."/>
            <person name="Daum C."/>
            <person name="Ezra D."/>
            <person name="Gonzalez J."/>
            <person name="Henrissat B."/>
            <person name="Kuo A."/>
            <person name="Liang C."/>
            <person name="Lipzen A."/>
            <person name="Lutzoni F."/>
            <person name="Magnuson J."/>
            <person name="Mondo S."/>
            <person name="Nolan M."/>
            <person name="Ohm R."/>
            <person name="Pangilinan J."/>
            <person name="Park H.-J."/>
            <person name="Ramirez L."/>
            <person name="Alfaro M."/>
            <person name="Sun H."/>
            <person name="Tritt A."/>
            <person name="Yoshinaga Y."/>
            <person name="Zwiers L.-H."/>
            <person name="Turgeon B."/>
            <person name="Goodwin S."/>
            <person name="Spatafora J."/>
            <person name="Crous P."/>
            <person name="Grigoriev I."/>
        </authorList>
    </citation>
    <scope>NUCLEOTIDE SEQUENCE</scope>
    <source>
        <strain evidence="1">CBS 675.92</strain>
    </source>
</reference>
<organism evidence="1 2">
    <name type="scientific">Byssothecium circinans</name>
    <dbReference type="NCBI Taxonomy" id="147558"/>
    <lineage>
        <taxon>Eukaryota</taxon>
        <taxon>Fungi</taxon>
        <taxon>Dikarya</taxon>
        <taxon>Ascomycota</taxon>
        <taxon>Pezizomycotina</taxon>
        <taxon>Dothideomycetes</taxon>
        <taxon>Pleosporomycetidae</taxon>
        <taxon>Pleosporales</taxon>
        <taxon>Massarineae</taxon>
        <taxon>Massarinaceae</taxon>
        <taxon>Byssothecium</taxon>
    </lineage>
</organism>
<accession>A0A6A5TD76</accession>
<dbReference type="EMBL" id="ML977028">
    <property type="protein sequence ID" value="KAF1950154.1"/>
    <property type="molecule type" value="Genomic_DNA"/>
</dbReference>
<dbReference type="AlphaFoldDB" id="A0A6A5TD76"/>
<evidence type="ECO:0000313" key="2">
    <source>
        <dbReference type="Proteomes" id="UP000800035"/>
    </source>
</evidence>
<evidence type="ECO:0000313" key="1">
    <source>
        <dbReference type="EMBL" id="KAF1950154.1"/>
    </source>
</evidence>
<gene>
    <name evidence="1" type="ORF">CC80DRAFT_509934</name>
</gene>
<dbReference type="Proteomes" id="UP000800035">
    <property type="component" value="Unassembled WGS sequence"/>
</dbReference>
<sequence length="262" mass="29555">MCITSTMFERKQDVIRITPYKIESLTFLAWPLQLAEDLGRPVKWNFKPKPLFAELARTGSLKSALQQAKDAHAWRPKTFASMAEMKACAQFIADSGHVPVMPHKIYEAYKIALANRIAVHAIKSGEAWSNPVSNQRHLDFIKFLKGFPCILGTSVMHPEAVSPLATPRLVTVRNPFGCLDRDSAYGSESEEEETVEVVEIVIEPSKEDKPPIDLANVWEPLDELFTEEDEMMFATFADFWQFLSAPAPALYVPPFLRVRSSL</sequence>